<dbReference type="Proteomes" id="UP000235371">
    <property type="component" value="Unassembled WGS sequence"/>
</dbReference>
<dbReference type="PANTHER" id="PTHR42978:SF5">
    <property type="entry name" value="METALLO-BETA-LACTAMASE DOMAIN-CONTAINING PROTEIN"/>
    <property type="match status" value="1"/>
</dbReference>
<name>A0A2J6SXW6_9HELO</name>
<keyword evidence="4" id="KW-0862">Zinc</keyword>
<organism evidence="6 7">
    <name type="scientific">Hyaloscypha bicolor E</name>
    <dbReference type="NCBI Taxonomy" id="1095630"/>
    <lineage>
        <taxon>Eukaryota</taxon>
        <taxon>Fungi</taxon>
        <taxon>Dikarya</taxon>
        <taxon>Ascomycota</taxon>
        <taxon>Pezizomycotina</taxon>
        <taxon>Leotiomycetes</taxon>
        <taxon>Helotiales</taxon>
        <taxon>Hyaloscyphaceae</taxon>
        <taxon>Hyaloscypha</taxon>
        <taxon>Hyaloscypha bicolor</taxon>
    </lineage>
</organism>
<reference evidence="6" key="1">
    <citation type="submission" date="2016-04" db="EMBL/GenBank/DDBJ databases">
        <title>A degradative enzymes factory behind the ericoid mycorrhizal symbiosis.</title>
        <authorList>
            <consortium name="DOE Joint Genome Institute"/>
            <person name="Martino E."/>
            <person name="Morin E."/>
            <person name="Grelet G."/>
            <person name="Kuo A."/>
            <person name="Kohler A."/>
            <person name="Daghino S."/>
            <person name="Barry K."/>
            <person name="Choi C."/>
            <person name="Cichocki N."/>
            <person name="Clum A."/>
            <person name="Copeland A."/>
            <person name="Hainaut M."/>
            <person name="Haridas S."/>
            <person name="Labutti K."/>
            <person name="Lindquist E."/>
            <person name="Lipzen A."/>
            <person name="Khouja H.-R."/>
            <person name="Murat C."/>
            <person name="Ohm R."/>
            <person name="Olson A."/>
            <person name="Spatafora J."/>
            <person name="Veneault-Fourrey C."/>
            <person name="Henrissat B."/>
            <person name="Grigoriev I."/>
            <person name="Martin F."/>
            <person name="Perotto S."/>
        </authorList>
    </citation>
    <scope>NUCLEOTIDE SEQUENCE [LARGE SCALE GENOMIC DNA]</scope>
    <source>
        <strain evidence="6">E</strain>
    </source>
</reference>
<dbReference type="Pfam" id="PF00753">
    <property type="entry name" value="Lactamase_B"/>
    <property type="match status" value="1"/>
</dbReference>
<dbReference type="InterPro" id="IPR051013">
    <property type="entry name" value="MBL_superfamily_lactonases"/>
</dbReference>
<evidence type="ECO:0000313" key="6">
    <source>
        <dbReference type="EMBL" id="PMD55618.1"/>
    </source>
</evidence>
<keyword evidence="2" id="KW-0479">Metal-binding</keyword>
<dbReference type="SUPFAM" id="SSF56281">
    <property type="entry name" value="Metallo-hydrolase/oxidoreductase"/>
    <property type="match status" value="1"/>
</dbReference>
<dbReference type="Gene3D" id="3.60.15.10">
    <property type="entry name" value="Ribonuclease Z/Hydroxyacylglutathione hydrolase-like"/>
    <property type="match status" value="1"/>
</dbReference>
<dbReference type="InterPro" id="IPR036866">
    <property type="entry name" value="RibonucZ/Hydroxyglut_hydro"/>
</dbReference>
<sequence>MAQSRTSPDLKVPTSNTTVKVRIINTTTQVDGIPLAHFVQPEIKGFTHFSCPAFSFLVEHPSSRNLLFDLGVRKDHENLAPRIVKRIADGGWKVVVKQGVREQLEANGVDGKSIEGIIWSHWHWDHTGDPSTCEKSTALIVGPGFKENFTPGYPKNQDAPIRESDYEGRELREIKFDQRLKIGRFEAFDYFGDGSFYLLDSPGHAIGHMCGLARVTSNPCSFIFMGGDACHHGGEFRPSQYLPLPKSISPNPLDLKSKTPCPGSLFNDLYRDGDKMKPFYAIARLDDGKGVANDVDEAEVTIGKVIEADARDEVLVVMAHDESLLPVMDFFPKYANDFMQKGWVKEGRWLFLKDFAQAVKH</sequence>
<feature type="domain" description="Metallo-beta-lactamase" evidence="5">
    <location>
        <begin position="52"/>
        <end position="264"/>
    </location>
</feature>
<evidence type="ECO:0000256" key="3">
    <source>
        <dbReference type="ARBA" id="ARBA00022801"/>
    </source>
</evidence>
<gene>
    <name evidence="6" type="ORF">K444DRAFT_616651</name>
</gene>
<evidence type="ECO:0000259" key="5">
    <source>
        <dbReference type="SMART" id="SM00849"/>
    </source>
</evidence>
<accession>A0A2J6SXW6</accession>
<proteinExistence type="inferred from homology"/>
<dbReference type="GO" id="GO:0046872">
    <property type="term" value="F:metal ion binding"/>
    <property type="evidence" value="ECO:0007669"/>
    <property type="project" value="UniProtKB-KW"/>
</dbReference>
<dbReference type="InterPro" id="IPR001279">
    <property type="entry name" value="Metallo-B-lactamas"/>
</dbReference>
<dbReference type="CDD" id="cd07730">
    <property type="entry name" value="metallo-hydrolase-like_MBL-fold"/>
    <property type="match status" value="1"/>
</dbReference>
<dbReference type="OrthoDB" id="10250730at2759"/>
<evidence type="ECO:0000256" key="1">
    <source>
        <dbReference type="ARBA" id="ARBA00007749"/>
    </source>
</evidence>
<dbReference type="GeneID" id="36589041"/>
<keyword evidence="3" id="KW-0378">Hydrolase</keyword>
<dbReference type="AlphaFoldDB" id="A0A2J6SXW6"/>
<dbReference type="GO" id="GO:0016787">
    <property type="term" value="F:hydrolase activity"/>
    <property type="evidence" value="ECO:0007669"/>
    <property type="project" value="UniProtKB-KW"/>
</dbReference>
<keyword evidence="7" id="KW-1185">Reference proteome</keyword>
<evidence type="ECO:0000313" key="7">
    <source>
        <dbReference type="Proteomes" id="UP000235371"/>
    </source>
</evidence>
<evidence type="ECO:0000256" key="2">
    <source>
        <dbReference type="ARBA" id="ARBA00022723"/>
    </source>
</evidence>
<protein>
    <recommendedName>
        <fullName evidence="5">Metallo-beta-lactamase domain-containing protein</fullName>
    </recommendedName>
</protein>
<dbReference type="STRING" id="1095630.A0A2J6SXW6"/>
<evidence type="ECO:0000256" key="4">
    <source>
        <dbReference type="ARBA" id="ARBA00022833"/>
    </source>
</evidence>
<comment type="similarity">
    <text evidence="1">Belongs to the metallo-beta-lactamase superfamily.</text>
</comment>
<dbReference type="EMBL" id="KZ613854">
    <property type="protein sequence ID" value="PMD55618.1"/>
    <property type="molecule type" value="Genomic_DNA"/>
</dbReference>
<dbReference type="PANTHER" id="PTHR42978">
    <property type="entry name" value="QUORUM-QUENCHING LACTONASE YTNP-RELATED-RELATED"/>
    <property type="match status" value="1"/>
</dbReference>
<dbReference type="SMART" id="SM00849">
    <property type="entry name" value="Lactamase_B"/>
    <property type="match status" value="1"/>
</dbReference>
<dbReference type="RefSeq" id="XP_024732522.1">
    <property type="nucleotide sequence ID" value="XM_024880964.1"/>
</dbReference>
<dbReference type="InParanoid" id="A0A2J6SXW6"/>